<keyword evidence="5" id="KW-0449">Lipoprotein</keyword>
<keyword evidence="8" id="KW-0378">Hydrolase</keyword>
<evidence type="ECO:0000256" key="2">
    <source>
        <dbReference type="ARBA" id="ARBA00007128"/>
    </source>
</evidence>
<comment type="caution">
    <text evidence="8">The sequence shown here is derived from an EMBL/GenBank/DDBJ whole genome shotgun (WGS) entry which is preliminary data.</text>
</comment>
<evidence type="ECO:0000256" key="3">
    <source>
        <dbReference type="ARBA" id="ARBA00022600"/>
    </source>
</evidence>
<accession>A0AAD4NHA7</accession>
<protein>
    <recommendedName>
        <fullName evidence="5">Phosphorylase b kinase regulatory subunit</fullName>
    </recommendedName>
</protein>
<organism evidence="8 9">
    <name type="scientific">Ditylenchus destructor</name>
    <dbReference type="NCBI Taxonomy" id="166010"/>
    <lineage>
        <taxon>Eukaryota</taxon>
        <taxon>Metazoa</taxon>
        <taxon>Ecdysozoa</taxon>
        <taxon>Nematoda</taxon>
        <taxon>Chromadorea</taxon>
        <taxon>Rhabditida</taxon>
        <taxon>Tylenchina</taxon>
        <taxon>Tylenchomorpha</taxon>
        <taxon>Sphaerularioidea</taxon>
        <taxon>Anguinidae</taxon>
        <taxon>Anguininae</taxon>
        <taxon>Ditylenchus</taxon>
    </lineage>
</organism>
<dbReference type="GO" id="GO:0005964">
    <property type="term" value="C:phosphorylase kinase complex"/>
    <property type="evidence" value="ECO:0007669"/>
    <property type="project" value="TreeGrafter"/>
</dbReference>
<sequence length="533" mass="61023">MSAAKPPRPPSALDKTKRKQIPLLHTRPRMENTLTRVDQIYDLTRKLICEYQSVTTGLFPRYSIDTRVGYVKDSIYCALACWTCSIAYRRLDDDRGRQTELRQTAVKTMRGILFCWMQQVDKVNSFKQNNAPEFALHSRFDLHTGIEFSQTFPHLQMDLVALYILILVQMTVGGTQIIYTSHEVAFLQNLVFYIERTYRTPDYGMWERGNRYNVGVPELHASSLGLVKAALESVNGFNAYGHSGTSDSVIYVDIDGHNRNRTTFETVLPRESNSKNTDAALLLAIGWPAFATHDDKLFESTLSKCVRHLEGRYGLRRFLRDGYRTELEDATKPYYDEEETHKFQGIENQFPMFLACIALTAQYRGNQALCDRYWMKFKSLLVPGDYSGMLVPPECYCIDEEHMKLERDLPNTQDFYALNPIEFGQHLWSNAIYIISLLIREKLVHLSDIDPIYRHLPASQRPKYVNRHSAFQGSMEGNPVVQVALIAESVQLQMMLATYGITNKRERGLHSPPSLFSIGSASVVCRALTSSVE</sequence>
<dbReference type="GO" id="GO:0016787">
    <property type="term" value="F:hydrolase activity"/>
    <property type="evidence" value="ECO:0007669"/>
    <property type="project" value="UniProtKB-KW"/>
</dbReference>
<keyword evidence="4 5" id="KW-0112">Calmodulin-binding</keyword>
<evidence type="ECO:0000259" key="7">
    <source>
        <dbReference type="Pfam" id="PF00723"/>
    </source>
</evidence>
<dbReference type="AlphaFoldDB" id="A0AAD4NHA7"/>
<comment type="subcellular location">
    <subcellularLocation>
        <location evidence="5">Cell membrane</location>
        <topology evidence="5">Lipid-anchor</topology>
        <orientation evidence="5">Cytoplasmic side</orientation>
    </subcellularLocation>
</comment>
<dbReference type="GO" id="GO:0005886">
    <property type="term" value="C:plasma membrane"/>
    <property type="evidence" value="ECO:0007669"/>
    <property type="project" value="UniProtKB-SubCell"/>
</dbReference>
<keyword evidence="5" id="KW-1003">Cell membrane</keyword>
<dbReference type="InterPro" id="IPR008928">
    <property type="entry name" value="6-hairpin_glycosidase_sf"/>
</dbReference>
<evidence type="ECO:0000313" key="8">
    <source>
        <dbReference type="EMBL" id="KAI1726356.1"/>
    </source>
</evidence>
<evidence type="ECO:0000256" key="6">
    <source>
        <dbReference type="SAM" id="MobiDB-lite"/>
    </source>
</evidence>
<keyword evidence="5" id="KW-0119">Carbohydrate metabolism</keyword>
<dbReference type="GO" id="GO:0005977">
    <property type="term" value="P:glycogen metabolic process"/>
    <property type="evidence" value="ECO:0007669"/>
    <property type="project" value="UniProtKB-KW"/>
</dbReference>
<dbReference type="FunFam" id="1.50.10.10:FF:000065">
    <property type="entry name" value="Phosphorylase b kinase regulatory subunit"/>
    <property type="match status" value="1"/>
</dbReference>
<proteinExistence type="inferred from homology"/>
<dbReference type="InterPro" id="IPR008734">
    <property type="entry name" value="PHK_A/B_su"/>
</dbReference>
<dbReference type="Proteomes" id="UP001201812">
    <property type="component" value="Unassembled WGS sequence"/>
</dbReference>
<keyword evidence="3 5" id="KW-0321">Glycogen metabolism</keyword>
<comment type="pathway">
    <text evidence="1 5">Glycan biosynthesis; glycogen metabolism.</text>
</comment>
<dbReference type="InterPro" id="IPR011613">
    <property type="entry name" value="GH15-like"/>
</dbReference>
<dbReference type="SUPFAM" id="SSF48208">
    <property type="entry name" value="Six-hairpin glycosidases"/>
    <property type="match status" value="1"/>
</dbReference>
<evidence type="ECO:0000313" key="9">
    <source>
        <dbReference type="Proteomes" id="UP001201812"/>
    </source>
</evidence>
<keyword evidence="5" id="KW-0472">Membrane</keyword>
<evidence type="ECO:0000256" key="5">
    <source>
        <dbReference type="RuleBase" id="RU364123"/>
    </source>
</evidence>
<keyword evidence="9" id="KW-1185">Reference proteome</keyword>
<comment type="similarity">
    <text evidence="2 5">Belongs to the phosphorylase b kinase regulatory chain family.</text>
</comment>
<feature type="domain" description="GH15-like" evidence="7">
    <location>
        <begin position="65"/>
        <end position="471"/>
    </location>
</feature>
<dbReference type="EMBL" id="JAKKPZ010000002">
    <property type="protein sequence ID" value="KAI1726356.1"/>
    <property type="molecule type" value="Genomic_DNA"/>
</dbReference>
<dbReference type="Pfam" id="PF00723">
    <property type="entry name" value="Glyco_hydro_15"/>
    <property type="match status" value="1"/>
</dbReference>
<evidence type="ECO:0000256" key="4">
    <source>
        <dbReference type="ARBA" id="ARBA00022860"/>
    </source>
</evidence>
<dbReference type="PANTHER" id="PTHR10749">
    <property type="entry name" value="PHOSPHORYLASE B KINASE REGULATORY SUBUNIT"/>
    <property type="match status" value="1"/>
</dbReference>
<reference evidence="8" key="1">
    <citation type="submission" date="2022-01" db="EMBL/GenBank/DDBJ databases">
        <title>Genome Sequence Resource for Two Populations of Ditylenchus destructor, the Migratory Endoparasitic Phytonematode.</title>
        <authorList>
            <person name="Zhang H."/>
            <person name="Lin R."/>
            <person name="Xie B."/>
        </authorList>
    </citation>
    <scope>NUCLEOTIDE SEQUENCE</scope>
    <source>
        <strain evidence="8">BazhouSP</strain>
    </source>
</reference>
<keyword evidence="5" id="KW-0636">Prenylation</keyword>
<feature type="compositionally biased region" description="Pro residues" evidence="6">
    <location>
        <begin position="1"/>
        <end position="10"/>
    </location>
</feature>
<dbReference type="GO" id="GO:0005516">
    <property type="term" value="F:calmodulin binding"/>
    <property type="evidence" value="ECO:0007669"/>
    <property type="project" value="UniProtKB-KW"/>
</dbReference>
<gene>
    <name evidence="8" type="ORF">DdX_03073</name>
</gene>
<comment type="function">
    <text evidence="5">Phosphorylase b kinase catalyzes the phosphorylation of serine in certain substrates, including troponin I.</text>
</comment>
<name>A0AAD4NHA7_9BILA</name>
<feature type="region of interest" description="Disordered" evidence="6">
    <location>
        <begin position="1"/>
        <end position="20"/>
    </location>
</feature>
<dbReference type="PANTHER" id="PTHR10749:SF8">
    <property type="entry name" value="PHOSPHORYLASE B KINASE REGULATORY SUBUNIT BETA"/>
    <property type="match status" value="1"/>
</dbReference>
<evidence type="ECO:0000256" key="1">
    <source>
        <dbReference type="ARBA" id="ARBA00005131"/>
    </source>
</evidence>